<dbReference type="Proteomes" id="UP001482620">
    <property type="component" value="Unassembled WGS sequence"/>
</dbReference>
<proteinExistence type="predicted"/>
<sequence length="111" mass="13002">MESQYALCIMVPIFNASGNLHALLQDSAFCQMVQCFAQILIQPLSCYHKKHEVILGFYVTDQHKDVHNETWFSHSFLNKNLKHVEFIYIHPRCISALRNHLHCMSFVKCLH</sequence>
<evidence type="ECO:0000313" key="1">
    <source>
        <dbReference type="EMBL" id="MEQ2223379.1"/>
    </source>
</evidence>
<reference evidence="1 2" key="1">
    <citation type="submission" date="2021-06" db="EMBL/GenBank/DDBJ databases">
        <authorList>
            <person name="Palmer J.M."/>
        </authorList>
    </citation>
    <scope>NUCLEOTIDE SEQUENCE [LARGE SCALE GENOMIC DNA]</scope>
    <source>
        <strain evidence="2">if_2019</strain>
        <tissue evidence="1">Muscle</tissue>
    </source>
</reference>
<gene>
    <name evidence="1" type="ORF">ILYODFUR_036213</name>
</gene>
<protein>
    <submittedName>
        <fullName evidence="1">Uncharacterized protein</fullName>
    </submittedName>
</protein>
<keyword evidence="2" id="KW-1185">Reference proteome</keyword>
<dbReference type="EMBL" id="JAHRIQ010007245">
    <property type="protein sequence ID" value="MEQ2223379.1"/>
    <property type="molecule type" value="Genomic_DNA"/>
</dbReference>
<name>A0ABV0SSU1_9TELE</name>
<organism evidence="1 2">
    <name type="scientific">Ilyodon furcidens</name>
    <name type="common">goldbreast splitfin</name>
    <dbReference type="NCBI Taxonomy" id="33524"/>
    <lineage>
        <taxon>Eukaryota</taxon>
        <taxon>Metazoa</taxon>
        <taxon>Chordata</taxon>
        <taxon>Craniata</taxon>
        <taxon>Vertebrata</taxon>
        <taxon>Euteleostomi</taxon>
        <taxon>Actinopterygii</taxon>
        <taxon>Neopterygii</taxon>
        <taxon>Teleostei</taxon>
        <taxon>Neoteleostei</taxon>
        <taxon>Acanthomorphata</taxon>
        <taxon>Ovalentaria</taxon>
        <taxon>Atherinomorphae</taxon>
        <taxon>Cyprinodontiformes</taxon>
        <taxon>Goodeidae</taxon>
        <taxon>Ilyodon</taxon>
    </lineage>
</organism>
<comment type="caution">
    <text evidence="1">The sequence shown here is derived from an EMBL/GenBank/DDBJ whole genome shotgun (WGS) entry which is preliminary data.</text>
</comment>
<evidence type="ECO:0000313" key="2">
    <source>
        <dbReference type="Proteomes" id="UP001482620"/>
    </source>
</evidence>
<accession>A0ABV0SSU1</accession>